<dbReference type="AlphaFoldDB" id="A0A8K0URH9"/>
<name>A0A8K0URH9_9AGAR</name>
<evidence type="ECO:0008006" key="4">
    <source>
        <dbReference type="Google" id="ProtNLM"/>
    </source>
</evidence>
<dbReference type="Proteomes" id="UP000813824">
    <property type="component" value="Unassembled WGS sequence"/>
</dbReference>
<evidence type="ECO:0000256" key="1">
    <source>
        <dbReference type="SAM" id="MobiDB-lite"/>
    </source>
</evidence>
<feature type="compositionally biased region" description="Polar residues" evidence="1">
    <location>
        <begin position="492"/>
        <end position="502"/>
    </location>
</feature>
<reference evidence="2" key="1">
    <citation type="journal article" date="2021" name="New Phytol.">
        <title>Evolutionary innovations through gain and loss of genes in the ectomycorrhizal Boletales.</title>
        <authorList>
            <person name="Wu G."/>
            <person name="Miyauchi S."/>
            <person name="Morin E."/>
            <person name="Kuo A."/>
            <person name="Drula E."/>
            <person name="Varga T."/>
            <person name="Kohler A."/>
            <person name="Feng B."/>
            <person name="Cao Y."/>
            <person name="Lipzen A."/>
            <person name="Daum C."/>
            <person name="Hundley H."/>
            <person name="Pangilinan J."/>
            <person name="Johnson J."/>
            <person name="Barry K."/>
            <person name="LaButti K."/>
            <person name="Ng V."/>
            <person name="Ahrendt S."/>
            <person name="Min B."/>
            <person name="Choi I.G."/>
            <person name="Park H."/>
            <person name="Plett J.M."/>
            <person name="Magnuson J."/>
            <person name="Spatafora J.W."/>
            <person name="Nagy L.G."/>
            <person name="Henrissat B."/>
            <person name="Grigoriev I.V."/>
            <person name="Yang Z.L."/>
            <person name="Xu J."/>
            <person name="Martin F.M."/>
        </authorList>
    </citation>
    <scope>NUCLEOTIDE SEQUENCE</scope>
    <source>
        <strain evidence="2">KKN 215</strain>
    </source>
</reference>
<comment type="caution">
    <text evidence="2">The sequence shown here is derived from an EMBL/GenBank/DDBJ whole genome shotgun (WGS) entry which is preliminary data.</text>
</comment>
<feature type="compositionally biased region" description="Polar residues" evidence="1">
    <location>
        <begin position="243"/>
        <end position="254"/>
    </location>
</feature>
<proteinExistence type="predicted"/>
<evidence type="ECO:0000313" key="3">
    <source>
        <dbReference type="Proteomes" id="UP000813824"/>
    </source>
</evidence>
<feature type="region of interest" description="Disordered" evidence="1">
    <location>
        <begin position="234"/>
        <end position="296"/>
    </location>
</feature>
<feature type="compositionally biased region" description="Low complexity" evidence="1">
    <location>
        <begin position="409"/>
        <end position="440"/>
    </location>
</feature>
<feature type="compositionally biased region" description="Low complexity" evidence="1">
    <location>
        <begin position="658"/>
        <end position="671"/>
    </location>
</feature>
<evidence type="ECO:0000313" key="2">
    <source>
        <dbReference type="EMBL" id="KAH8101015.1"/>
    </source>
</evidence>
<gene>
    <name evidence="2" type="ORF">BXZ70DRAFT_1007939</name>
</gene>
<feature type="region of interest" description="Disordered" evidence="1">
    <location>
        <begin position="658"/>
        <end position="687"/>
    </location>
</feature>
<feature type="region of interest" description="Disordered" evidence="1">
    <location>
        <begin position="484"/>
        <end position="526"/>
    </location>
</feature>
<protein>
    <recommendedName>
        <fullName evidence="4">PX domain-containing protein</fullName>
    </recommendedName>
</protein>
<sequence>MHNINGEGGLQTRPGNGLAQHQHDRVVMKNPPRYFFAETLPVKKIDSQFYYGIRVYPLLTDNQSCYSNSSISEYEIWRRWEDCLWFQEVIEYEYFVLARSKRTRLAAGKGIKKDGVYIHSDGAASFESLPPGPDANSVAADIHEIIPKLSKKGTFFRPSTSTVVQRGLEFKALIEGFFDPHVPALIHEVRDIRVVREFFGIWRLDREREAKAKKKAARPESTISISSSMLSPYLPRSVRPGSDTASNRSTSSLATGYPRTPATATSVWTTEDRAMSRTVTPRGAPPPRAQAAVPAPRWSVTSDSAVPVVFVSGEERIRARMTIDKNPSMHSLPEDGLLSDTLSQISFNIHDPSRDSQSTFGISSAGISYSNAGPDVPEAIARMSSMTMFTDPWSDNASCAPTIDVPRTSGPGSSSSESLSWRGSESSVTSIGSDRSSGDGSDVEKELPEVPDPPATSQFSTKTFLPRDSLASLDSFIAGSIMQSLLPRRPSTPDTPGSQRSFSAGDRSCRESLSLPWDEPGESTTIRESSILPAYKYEQTVLPLNVPRKKHFQGSPVSTPDRYPKPFQHRPPNQFHIPWNAQTPPIPEATSPVASEDSSVFPATFTIKAVKDDTILLLRADDKMRWSDLRNKIAEKFEAEGEPLTKSFLVGYVPSSDANAAATPASPQAKSRATQLRGRPRASSTSSVGLLSGRAIRTINSDQEWQALIAGCNGKLVLRILDRF</sequence>
<dbReference type="EMBL" id="JAEVFJ010000014">
    <property type="protein sequence ID" value="KAH8101015.1"/>
    <property type="molecule type" value="Genomic_DNA"/>
</dbReference>
<feature type="region of interest" description="Disordered" evidence="1">
    <location>
        <begin position="399"/>
        <end position="463"/>
    </location>
</feature>
<dbReference type="OrthoDB" id="3244370at2759"/>
<keyword evidence="3" id="KW-1185">Reference proteome</keyword>
<organism evidence="2 3">
    <name type="scientific">Cristinia sonorae</name>
    <dbReference type="NCBI Taxonomy" id="1940300"/>
    <lineage>
        <taxon>Eukaryota</taxon>
        <taxon>Fungi</taxon>
        <taxon>Dikarya</taxon>
        <taxon>Basidiomycota</taxon>
        <taxon>Agaricomycotina</taxon>
        <taxon>Agaricomycetes</taxon>
        <taxon>Agaricomycetidae</taxon>
        <taxon>Agaricales</taxon>
        <taxon>Pleurotineae</taxon>
        <taxon>Stephanosporaceae</taxon>
        <taxon>Cristinia</taxon>
    </lineage>
</organism>
<accession>A0A8K0URH9</accession>